<reference evidence="2" key="2">
    <citation type="submission" date="2015-03" db="UniProtKB">
        <authorList>
            <consortium name="EnsemblPlants"/>
        </authorList>
    </citation>
    <scope>IDENTIFICATION</scope>
</reference>
<feature type="region of interest" description="Disordered" evidence="1">
    <location>
        <begin position="218"/>
        <end position="247"/>
    </location>
</feature>
<accession>A0A0D3AAI8</accession>
<reference evidence="2 3" key="1">
    <citation type="journal article" date="2014" name="Genome Biol.">
        <title>Transcriptome and methylome profiling reveals relics of genome dominance in the mesopolyploid Brassica oleracea.</title>
        <authorList>
            <person name="Parkin I.A."/>
            <person name="Koh C."/>
            <person name="Tang H."/>
            <person name="Robinson S.J."/>
            <person name="Kagale S."/>
            <person name="Clarke W.E."/>
            <person name="Town C.D."/>
            <person name="Nixon J."/>
            <person name="Krishnakumar V."/>
            <person name="Bidwell S.L."/>
            <person name="Denoeud F."/>
            <person name="Belcram H."/>
            <person name="Links M.G."/>
            <person name="Just J."/>
            <person name="Clarke C."/>
            <person name="Bender T."/>
            <person name="Huebert T."/>
            <person name="Mason A.S."/>
            <person name="Pires J.C."/>
            <person name="Barker G."/>
            <person name="Moore J."/>
            <person name="Walley P.G."/>
            <person name="Manoli S."/>
            <person name="Batley J."/>
            <person name="Edwards D."/>
            <person name="Nelson M.N."/>
            <person name="Wang X."/>
            <person name="Paterson A.H."/>
            <person name="King G."/>
            <person name="Bancroft I."/>
            <person name="Chalhoub B."/>
            <person name="Sharpe A.G."/>
        </authorList>
    </citation>
    <scope>NUCLEOTIDE SEQUENCE</scope>
    <source>
        <strain evidence="2 3">cv. TO1000</strain>
    </source>
</reference>
<keyword evidence="3" id="KW-1185">Reference proteome</keyword>
<sequence>MRKFLMKSTGISFDLVTSMIYASPAWWNNHEAGYRITKSFNRETPKFWDVMVRCFALHDVYSQPQYYVRQRRQETMNEGRADDSTHGNSDFKGVGINIGRGGRHGVVHILVAEEGVDFIDQVEAHELMLEVVHEEVVENNYLRQQCKTLSVVLEIFNDKVYNNFFLKKAEALFPDLQVTKHTKFYWKCLNTLQELLKLHLLEALIGISRNNEDIPKHMGLGLSSGNPSSVDNNSGFQQWGTTPNAQHWGTPPNAQQWGTPLNPQQWGIQSGFQQWETPPNAQRWDTPPTAQQWGAPPISHQWGTPSTAQQWSAPRPAQQWGTPPNDQQWSTLPNAQKWGTPPNAHEWGTPPNVQQWGTQPNVQQWDTPTSAQQWRRQRPNPGNGKSAGMNPNHIEYGFRWTIIMKF</sequence>
<dbReference type="Gramene" id="Bo1g094560.1">
    <property type="protein sequence ID" value="Bo1g094560.1"/>
    <property type="gene ID" value="Bo1g094560"/>
</dbReference>
<evidence type="ECO:0000313" key="3">
    <source>
        <dbReference type="Proteomes" id="UP000032141"/>
    </source>
</evidence>
<feature type="compositionally biased region" description="Polar residues" evidence="1">
    <location>
        <begin position="301"/>
        <end position="312"/>
    </location>
</feature>
<feature type="region of interest" description="Disordered" evidence="1">
    <location>
        <begin position="275"/>
        <end position="325"/>
    </location>
</feature>
<evidence type="ECO:0000313" key="2">
    <source>
        <dbReference type="EnsemblPlants" id="Bo1g094560.1"/>
    </source>
</evidence>
<dbReference type="AlphaFoldDB" id="A0A0D3AAI8"/>
<feature type="region of interest" description="Disordered" evidence="1">
    <location>
        <begin position="354"/>
        <end position="392"/>
    </location>
</feature>
<dbReference type="Proteomes" id="UP000032141">
    <property type="component" value="Chromosome C1"/>
</dbReference>
<feature type="compositionally biased region" description="Polar residues" evidence="1">
    <location>
        <begin position="223"/>
        <end position="247"/>
    </location>
</feature>
<feature type="compositionally biased region" description="Polar residues" evidence="1">
    <location>
        <begin position="354"/>
        <end position="374"/>
    </location>
</feature>
<dbReference type="HOGENOM" id="CLU_680350_0_0_1"/>
<dbReference type="EnsemblPlants" id="Bo1g094560.1">
    <property type="protein sequence ID" value="Bo1g094560.1"/>
    <property type="gene ID" value="Bo1g094560"/>
</dbReference>
<dbReference type="OMA" id="PPNAHEW"/>
<protein>
    <submittedName>
        <fullName evidence="2">Uncharacterized protein</fullName>
    </submittedName>
</protein>
<name>A0A0D3AAI8_BRAOL</name>
<organism evidence="2 3">
    <name type="scientific">Brassica oleracea var. oleracea</name>
    <dbReference type="NCBI Taxonomy" id="109376"/>
    <lineage>
        <taxon>Eukaryota</taxon>
        <taxon>Viridiplantae</taxon>
        <taxon>Streptophyta</taxon>
        <taxon>Embryophyta</taxon>
        <taxon>Tracheophyta</taxon>
        <taxon>Spermatophyta</taxon>
        <taxon>Magnoliopsida</taxon>
        <taxon>eudicotyledons</taxon>
        <taxon>Gunneridae</taxon>
        <taxon>Pentapetalae</taxon>
        <taxon>rosids</taxon>
        <taxon>malvids</taxon>
        <taxon>Brassicales</taxon>
        <taxon>Brassicaceae</taxon>
        <taxon>Brassiceae</taxon>
        <taxon>Brassica</taxon>
    </lineage>
</organism>
<evidence type="ECO:0000256" key="1">
    <source>
        <dbReference type="SAM" id="MobiDB-lite"/>
    </source>
</evidence>
<proteinExistence type="predicted"/>